<dbReference type="PROSITE" id="PS50846">
    <property type="entry name" value="HMA_2"/>
    <property type="match status" value="1"/>
</dbReference>
<evidence type="ECO:0000313" key="3">
    <source>
        <dbReference type="EMBL" id="KAL2643679.1"/>
    </source>
</evidence>
<proteinExistence type="predicted"/>
<organism evidence="3 4">
    <name type="scientific">Riccia fluitans</name>
    <dbReference type="NCBI Taxonomy" id="41844"/>
    <lineage>
        <taxon>Eukaryota</taxon>
        <taxon>Viridiplantae</taxon>
        <taxon>Streptophyta</taxon>
        <taxon>Embryophyta</taxon>
        <taxon>Marchantiophyta</taxon>
        <taxon>Marchantiopsida</taxon>
        <taxon>Marchantiidae</taxon>
        <taxon>Marchantiales</taxon>
        <taxon>Ricciaceae</taxon>
        <taxon>Riccia</taxon>
    </lineage>
</organism>
<keyword evidence="4" id="KW-1185">Reference proteome</keyword>
<dbReference type="InterPro" id="IPR006121">
    <property type="entry name" value="HMA_dom"/>
</dbReference>
<dbReference type="EMBL" id="JBHFFA010000002">
    <property type="protein sequence ID" value="KAL2643679.1"/>
    <property type="molecule type" value="Genomic_DNA"/>
</dbReference>
<feature type="domain" description="HMA" evidence="2">
    <location>
        <begin position="28"/>
        <end position="93"/>
    </location>
</feature>
<accession>A0ABD1Z7C1</accession>
<keyword evidence="1" id="KW-0479">Metal-binding</keyword>
<dbReference type="SUPFAM" id="SSF55008">
    <property type="entry name" value="HMA, heavy metal-associated domain"/>
    <property type="match status" value="1"/>
</dbReference>
<dbReference type="GO" id="GO:0046872">
    <property type="term" value="F:metal ion binding"/>
    <property type="evidence" value="ECO:0007669"/>
    <property type="project" value="UniProtKB-KW"/>
</dbReference>
<dbReference type="InterPro" id="IPR036163">
    <property type="entry name" value="HMA_dom_sf"/>
</dbReference>
<evidence type="ECO:0000256" key="1">
    <source>
        <dbReference type="ARBA" id="ARBA00022723"/>
    </source>
</evidence>
<gene>
    <name evidence="3" type="ORF">R1flu_011266</name>
</gene>
<comment type="caution">
    <text evidence="3">The sequence shown here is derived from an EMBL/GenBank/DDBJ whole genome shotgun (WGS) entry which is preliminary data.</text>
</comment>
<dbReference type="Proteomes" id="UP001605036">
    <property type="component" value="Unassembled WGS sequence"/>
</dbReference>
<reference evidence="3 4" key="1">
    <citation type="submission" date="2024-09" db="EMBL/GenBank/DDBJ databases">
        <title>Chromosome-scale assembly of Riccia fluitans.</title>
        <authorList>
            <person name="Paukszto L."/>
            <person name="Sawicki J."/>
            <person name="Karawczyk K."/>
            <person name="Piernik-Szablinska J."/>
            <person name="Szczecinska M."/>
            <person name="Mazdziarz M."/>
        </authorList>
    </citation>
    <scope>NUCLEOTIDE SEQUENCE [LARGE SCALE GENOMIC DNA]</scope>
    <source>
        <strain evidence="3">Rf_01</strain>
        <tissue evidence="3">Aerial parts of the thallus</tissue>
    </source>
</reference>
<protein>
    <recommendedName>
        <fullName evidence="2">HMA domain-containing protein</fullName>
    </recommendedName>
</protein>
<dbReference type="Pfam" id="PF00403">
    <property type="entry name" value="HMA"/>
    <property type="match status" value="1"/>
</dbReference>
<dbReference type="Gene3D" id="3.30.70.100">
    <property type="match status" value="1"/>
</dbReference>
<evidence type="ECO:0000259" key="2">
    <source>
        <dbReference type="PROSITE" id="PS50846"/>
    </source>
</evidence>
<name>A0ABD1Z7C1_9MARC</name>
<dbReference type="PANTHER" id="PTHR22814">
    <property type="entry name" value="COPPER TRANSPORT PROTEIN ATOX1-RELATED"/>
    <property type="match status" value="1"/>
</dbReference>
<sequence>MSNSGYNEFFYMPQLVQEEGSSDEDDGLITVELRMPSLTDECEDKVQQKLKAVDGVSTVHIDVTRQKVTIKGTAEESTVLAKAKKIMPHTELW</sequence>
<dbReference type="AlphaFoldDB" id="A0ABD1Z7C1"/>
<evidence type="ECO:0000313" key="4">
    <source>
        <dbReference type="Proteomes" id="UP001605036"/>
    </source>
</evidence>
<dbReference type="PANTHER" id="PTHR22814:SF336">
    <property type="entry name" value="HEAVY METAL-ASSOCIATED ISOPRENYLATED PLANT PROTEIN 23"/>
    <property type="match status" value="1"/>
</dbReference>
<dbReference type="CDD" id="cd00371">
    <property type="entry name" value="HMA"/>
    <property type="match status" value="1"/>
</dbReference>